<geneLocation type="plasmid" evidence="9">
    <name>pelp_1</name>
</geneLocation>
<keyword evidence="9" id="KW-1185">Reference proteome</keyword>
<dbReference type="InterPro" id="IPR013325">
    <property type="entry name" value="RNA_pol_sigma_r2"/>
</dbReference>
<feature type="domain" description="RNA polymerase sigma-70 region 2" evidence="6">
    <location>
        <begin position="32"/>
        <end position="97"/>
    </location>
</feature>
<dbReference type="PANTHER" id="PTHR43133">
    <property type="entry name" value="RNA POLYMERASE ECF-TYPE SIGMA FACTO"/>
    <property type="match status" value="1"/>
</dbReference>
<accession>A0A518HE94</accession>
<dbReference type="InterPro" id="IPR013324">
    <property type="entry name" value="RNA_pol_sigma_r3/r4-like"/>
</dbReference>
<dbReference type="RefSeq" id="WP_145279348.1">
    <property type="nucleotide sequence ID" value="NZ_CP036427.1"/>
</dbReference>
<dbReference type="PANTHER" id="PTHR43133:SF8">
    <property type="entry name" value="RNA POLYMERASE SIGMA FACTOR HI_1459-RELATED"/>
    <property type="match status" value="1"/>
</dbReference>
<evidence type="ECO:0000256" key="5">
    <source>
        <dbReference type="ARBA" id="ARBA00023163"/>
    </source>
</evidence>
<keyword evidence="3" id="KW-0731">Sigma factor</keyword>
<dbReference type="InterPro" id="IPR013249">
    <property type="entry name" value="RNA_pol_sigma70_r4_t2"/>
</dbReference>
<dbReference type="OrthoDB" id="278923at2"/>
<dbReference type="SUPFAM" id="SSF88946">
    <property type="entry name" value="Sigma2 domain of RNA polymerase sigma factors"/>
    <property type="match status" value="1"/>
</dbReference>
<comment type="similarity">
    <text evidence="1">Belongs to the sigma-70 factor family. ECF subfamily.</text>
</comment>
<dbReference type="KEGG" id="tpla:ElP_71270"/>
<keyword evidence="8" id="KW-0614">Plasmid</keyword>
<organism evidence="8 9">
    <name type="scientific">Tautonia plasticadhaerens</name>
    <dbReference type="NCBI Taxonomy" id="2527974"/>
    <lineage>
        <taxon>Bacteria</taxon>
        <taxon>Pseudomonadati</taxon>
        <taxon>Planctomycetota</taxon>
        <taxon>Planctomycetia</taxon>
        <taxon>Isosphaerales</taxon>
        <taxon>Isosphaeraceae</taxon>
        <taxon>Tautonia</taxon>
    </lineage>
</organism>
<dbReference type="Proteomes" id="UP000317835">
    <property type="component" value="Plasmid pElP_1"/>
</dbReference>
<name>A0A518HE94_9BACT</name>
<proteinExistence type="inferred from homology"/>
<feature type="domain" description="RNA polymerase sigma factor 70 region 4 type 2" evidence="7">
    <location>
        <begin position="144"/>
        <end position="196"/>
    </location>
</feature>
<dbReference type="InterPro" id="IPR039425">
    <property type="entry name" value="RNA_pol_sigma-70-like"/>
</dbReference>
<keyword evidence="4" id="KW-0238">DNA-binding</keyword>
<dbReference type="InterPro" id="IPR014284">
    <property type="entry name" value="RNA_pol_sigma-70_dom"/>
</dbReference>
<dbReference type="GO" id="GO:0003677">
    <property type="term" value="F:DNA binding"/>
    <property type="evidence" value="ECO:0007669"/>
    <property type="project" value="UniProtKB-KW"/>
</dbReference>
<dbReference type="Gene3D" id="1.10.1740.10">
    <property type="match status" value="1"/>
</dbReference>
<dbReference type="Pfam" id="PF08281">
    <property type="entry name" value="Sigma70_r4_2"/>
    <property type="match status" value="1"/>
</dbReference>
<dbReference type="GO" id="GO:0006352">
    <property type="term" value="P:DNA-templated transcription initiation"/>
    <property type="evidence" value="ECO:0007669"/>
    <property type="project" value="InterPro"/>
</dbReference>
<keyword evidence="2" id="KW-0805">Transcription regulation</keyword>
<evidence type="ECO:0000259" key="7">
    <source>
        <dbReference type="Pfam" id="PF08281"/>
    </source>
</evidence>
<evidence type="ECO:0000313" key="9">
    <source>
        <dbReference type="Proteomes" id="UP000317835"/>
    </source>
</evidence>
<gene>
    <name evidence="8" type="primary">sigD_1</name>
    <name evidence="8" type="ORF">ElP_71270</name>
</gene>
<reference evidence="8 9" key="1">
    <citation type="submission" date="2019-02" db="EMBL/GenBank/DDBJ databases">
        <title>Deep-cultivation of Planctomycetes and their phenomic and genomic characterization uncovers novel biology.</title>
        <authorList>
            <person name="Wiegand S."/>
            <person name="Jogler M."/>
            <person name="Boedeker C."/>
            <person name="Pinto D."/>
            <person name="Vollmers J."/>
            <person name="Rivas-Marin E."/>
            <person name="Kohn T."/>
            <person name="Peeters S.H."/>
            <person name="Heuer A."/>
            <person name="Rast P."/>
            <person name="Oberbeckmann S."/>
            <person name="Bunk B."/>
            <person name="Jeske O."/>
            <person name="Meyerdierks A."/>
            <person name="Storesund J.E."/>
            <person name="Kallscheuer N."/>
            <person name="Luecker S."/>
            <person name="Lage O.M."/>
            <person name="Pohl T."/>
            <person name="Merkel B.J."/>
            <person name="Hornburger P."/>
            <person name="Mueller R.-W."/>
            <person name="Bruemmer F."/>
            <person name="Labrenz M."/>
            <person name="Spormann A.M."/>
            <person name="Op den Camp H."/>
            <person name="Overmann J."/>
            <person name="Amann R."/>
            <person name="Jetten M.S.M."/>
            <person name="Mascher T."/>
            <person name="Medema M.H."/>
            <person name="Devos D.P."/>
            <person name="Kaster A.-K."/>
            <person name="Ovreas L."/>
            <person name="Rohde M."/>
            <person name="Galperin M.Y."/>
            <person name="Jogler C."/>
        </authorList>
    </citation>
    <scope>NUCLEOTIDE SEQUENCE [LARGE SCALE GENOMIC DNA]</scope>
    <source>
        <strain evidence="8 9">ElP</strain>
        <plasmid evidence="9">pelp_1</plasmid>
    </source>
</reference>
<dbReference type="SUPFAM" id="SSF88659">
    <property type="entry name" value="Sigma3 and sigma4 domains of RNA polymerase sigma factors"/>
    <property type="match status" value="1"/>
</dbReference>
<dbReference type="InterPro" id="IPR036388">
    <property type="entry name" value="WH-like_DNA-bd_sf"/>
</dbReference>
<dbReference type="InterPro" id="IPR007627">
    <property type="entry name" value="RNA_pol_sigma70_r2"/>
</dbReference>
<dbReference type="AlphaFoldDB" id="A0A518HE94"/>
<keyword evidence="5" id="KW-0804">Transcription</keyword>
<dbReference type="Gene3D" id="1.10.10.10">
    <property type="entry name" value="Winged helix-like DNA-binding domain superfamily/Winged helix DNA-binding domain"/>
    <property type="match status" value="1"/>
</dbReference>
<dbReference type="CDD" id="cd06171">
    <property type="entry name" value="Sigma70_r4"/>
    <property type="match status" value="1"/>
</dbReference>
<dbReference type="EMBL" id="CP036427">
    <property type="protein sequence ID" value="QDV39163.1"/>
    <property type="molecule type" value="Genomic_DNA"/>
</dbReference>
<evidence type="ECO:0000313" key="8">
    <source>
        <dbReference type="EMBL" id="QDV39163.1"/>
    </source>
</evidence>
<dbReference type="Pfam" id="PF04542">
    <property type="entry name" value="Sigma70_r2"/>
    <property type="match status" value="1"/>
</dbReference>
<sequence length="204" mass="23344">MTETTRLVQNLIDQALRGDIAARQELLEVHREHLRRMVAARLDRRLTSRVDPSDVVQETLADASKRMDDYLRERPLPFLGWLRQLAGERVIDAHRRHIASQRRSITRESRADAHPDDSSRALARRFLANDTSPSNRLSRRERCDQVMAALASLSARDREVLVMRYLEQLDAAQIAEALGITRGAVKARLLRALIHMRGRLEADG</sequence>
<evidence type="ECO:0000256" key="3">
    <source>
        <dbReference type="ARBA" id="ARBA00023082"/>
    </source>
</evidence>
<dbReference type="NCBIfam" id="TIGR02937">
    <property type="entry name" value="sigma70-ECF"/>
    <property type="match status" value="1"/>
</dbReference>
<evidence type="ECO:0000256" key="2">
    <source>
        <dbReference type="ARBA" id="ARBA00023015"/>
    </source>
</evidence>
<evidence type="ECO:0000259" key="6">
    <source>
        <dbReference type="Pfam" id="PF04542"/>
    </source>
</evidence>
<dbReference type="GO" id="GO:0016987">
    <property type="term" value="F:sigma factor activity"/>
    <property type="evidence" value="ECO:0007669"/>
    <property type="project" value="UniProtKB-KW"/>
</dbReference>
<evidence type="ECO:0000256" key="4">
    <source>
        <dbReference type="ARBA" id="ARBA00023125"/>
    </source>
</evidence>
<protein>
    <submittedName>
        <fullName evidence="8">ECF RNA polymerase sigma factor SigD</fullName>
    </submittedName>
</protein>
<evidence type="ECO:0000256" key="1">
    <source>
        <dbReference type="ARBA" id="ARBA00010641"/>
    </source>
</evidence>